<organism evidence="4 5">
    <name type="scientific">Streptomyces iconiensis</name>
    <dbReference type="NCBI Taxonomy" id="1384038"/>
    <lineage>
        <taxon>Bacteria</taxon>
        <taxon>Bacillati</taxon>
        <taxon>Actinomycetota</taxon>
        <taxon>Actinomycetes</taxon>
        <taxon>Kitasatosporales</taxon>
        <taxon>Streptomycetaceae</taxon>
        <taxon>Streptomyces</taxon>
    </lineage>
</organism>
<proteinExistence type="inferred from homology"/>
<evidence type="ECO:0000259" key="3">
    <source>
        <dbReference type="Pfam" id="PF05368"/>
    </source>
</evidence>
<comment type="similarity">
    <text evidence="1">Belongs to the NmrA-type oxidoreductase family.</text>
</comment>
<reference evidence="4 5" key="1">
    <citation type="submission" date="2023-05" db="EMBL/GenBank/DDBJ databases">
        <title>Streptantibioticus silvisoli sp. nov., acidotolerant actinomycetes 1 from pine litter.</title>
        <authorList>
            <person name="Swiecimska M."/>
            <person name="Golinska P."/>
            <person name="Sangal V."/>
            <person name="Wachnowicz B."/>
            <person name="Goodfellow M."/>
        </authorList>
    </citation>
    <scope>NUCLEOTIDE SEQUENCE [LARGE SCALE GENOMIC DNA]</scope>
    <source>
        <strain evidence="4 5">DSM 42109</strain>
    </source>
</reference>
<accession>A0ABT6ZWE9</accession>
<dbReference type="InterPro" id="IPR051164">
    <property type="entry name" value="NmrA-like_oxidored"/>
</dbReference>
<dbReference type="Gene3D" id="3.90.25.10">
    <property type="entry name" value="UDP-galactose 4-epimerase, domain 1"/>
    <property type="match status" value="1"/>
</dbReference>
<protein>
    <submittedName>
        <fullName evidence="4">NmrA family NAD(P)-binding protein</fullName>
    </submittedName>
</protein>
<name>A0ABT6ZWE9_9ACTN</name>
<dbReference type="InterPro" id="IPR036291">
    <property type="entry name" value="NAD(P)-bd_dom_sf"/>
</dbReference>
<gene>
    <name evidence="4" type="ORF">NMN56_015780</name>
</gene>
<sequence>MTIAVLGATGGQGGAVAGALLDQGLPVRGVVRDPGGSRARALAARGAEIVMADLANPDTLAYAFQGTTAAFALTTPFEAGLRAEEEQGMAIIEAALRVELPHLVMASVASADRRTGIPHFETKAHTEEVLAASGLPATVVAPTYFFHNVFGELHEIASGVLVLPLDPGTPLQQVSRRDLGRVVAAVIAEPERWIGRRIEVAADAPTPAQMAEAIGHAAGWAVEYRQTPLSSLRVASPDMGAMFAFLAETGFRVDLEALRAEFPRVPWTPFAEWASAQRWSRPLQ</sequence>
<comment type="caution">
    <text evidence="4">The sequence shown here is derived from an EMBL/GenBank/DDBJ whole genome shotgun (WGS) entry which is preliminary data.</text>
</comment>
<dbReference type="Pfam" id="PF05368">
    <property type="entry name" value="NmrA"/>
    <property type="match status" value="1"/>
</dbReference>
<dbReference type="InterPro" id="IPR008030">
    <property type="entry name" value="NmrA-like"/>
</dbReference>
<evidence type="ECO:0000256" key="1">
    <source>
        <dbReference type="ARBA" id="ARBA00006328"/>
    </source>
</evidence>
<dbReference type="PANTHER" id="PTHR42748:SF7">
    <property type="entry name" value="NMRA LIKE REDOX SENSOR 1-RELATED"/>
    <property type="match status" value="1"/>
</dbReference>
<keyword evidence="2" id="KW-0521">NADP</keyword>
<keyword evidence="5" id="KW-1185">Reference proteome</keyword>
<dbReference type="PANTHER" id="PTHR42748">
    <property type="entry name" value="NITROGEN METABOLITE REPRESSION PROTEIN NMRA FAMILY MEMBER"/>
    <property type="match status" value="1"/>
</dbReference>
<dbReference type="SUPFAM" id="SSF51735">
    <property type="entry name" value="NAD(P)-binding Rossmann-fold domains"/>
    <property type="match status" value="1"/>
</dbReference>
<dbReference type="Gene3D" id="3.40.50.720">
    <property type="entry name" value="NAD(P)-binding Rossmann-like Domain"/>
    <property type="match status" value="1"/>
</dbReference>
<dbReference type="Proteomes" id="UP001214441">
    <property type="component" value="Unassembled WGS sequence"/>
</dbReference>
<evidence type="ECO:0000256" key="2">
    <source>
        <dbReference type="ARBA" id="ARBA00022857"/>
    </source>
</evidence>
<feature type="domain" description="NmrA-like" evidence="3">
    <location>
        <begin position="2"/>
        <end position="250"/>
    </location>
</feature>
<evidence type="ECO:0000313" key="4">
    <source>
        <dbReference type="EMBL" id="MDJ1133396.1"/>
    </source>
</evidence>
<dbReference type="RefSeq" id="WP_274043887.1">
    <property type="nucleotide sequence ID" value="NZ_JANCPR020000013.1"/>
</dbReference>
<dbReference type="EMBL" id="JANCPR020000013">
    <property type="protein sequence ID" value="MDJ1133396.1"/>
    <property type="molecule type" value="Genomic_DNA"/>
</dbReference>
<evidence type="ECO:0000313" key="5">
    <source>
        <dbReference type="Proteomes" id="UP001214441"/>
    </source>
</evidence>